<accession>A0AAW2SQ33</accession>
<sequence>MKNPGNITNKQKDLETSGSAQTLQMVTGIPPTPTVAGSTPATLAQTTPLPRVVAPIADPRRRSTSSDNSTEEISPALLGAIQQIVSTAIREQVAILAPARVATPSDVEAPKEEAGEDIPAHISPAGRRQEAPPPVPQEVLPHLLVCLECH</sequence>
<comment type="caution">
    <text evidence="2">The sequence shown here is derived from an EMBL/GenBank/DDBJ whole genome shotgun (WGS) entry which is preliminary data.</text>
</comment>
<protein>
    <submittedName>
        <fullName evidence="2">Uncharacterized protein</fullName>
    </submittedName>
</protein>
<evidence type="ECO:0000313" key="2">
    <source>
        <dbReference type="EMBL" id="KAL0394543.1"/>
    </source>
</evidence>
<reference evidence="2" key="2">
    <citation type="journal article" date="2024" name="Plant">
        <title>Genomic evolution and insights into agronomic trait innovations of Sesamum species.</title>
        <authorList>
            <person name="Miao H."/>
            <person name="Wang L."/>
            <person name="Qu L."/>
            <person name="Liu H."/>
            <person name="Sun Y."/>
            <person name="Le M."/>
            <person name="Wang Q."/>
            <person name="Wei S."/>
            <person name="Zheng Y."/>
            <person name="Lin W."/>
            <person name="Duan Y."/>
            <person name="Cao H."/>
            <person name="Xiong S."/>
            <person name="Wang X."/>
            <person name="Wei L."/>
            <person name="Li C."/>
            <person name="Ma Q."/>
            <person name="Ju M."/>
            <person name="Zhao R."/>
            <person name="Li G."/>
            <person name="Mu C."/>
            <person name="Tian Q."/>
            <person name="Mei H."/>
            <person name="Zhang T."/>
            <person name="Gao T."/>
            <person name="Zhang H."/>
        </authorList>
    </citation>
    <scope>NUCLEOTIDE SEQUENCE</scope>
    <source>
        <strain evidence="2">KEN1</strain>
    </source>
</reference>
<feature type="compositionally biased region" description="Polar residues" evidence="1">
    <location>
        <begin position="16"/>
        <end position="25"/>
    </location>
</feature>
<dbReference type="AlphaFoldDB" id="A0AAW2SQ33"/>
<organism evidence="2">
    <name type="scientific">Sesamum latifolium</name>
    <dbReference type="NCBI Taxonomy" id="2727402"/>
    <lineage>
        <taxon>Eukaryota</taxon>
        <taxon>Viridiplantae</taxon>
        <taxon>Streptophyta</taxon>
        <taxon>Embryophyta</taxon>
        <taxon>Tracheophyta</taxon>
        <taxon>Spermatophyta</taxon>
        <taxon>Magnoliopsida</taxon>
        <taxon>eudicotyledons</taxon>
        <taxon>Gunneridae</taxon>
        <taxon>Pentapetalae</taxon>
        <taxon>asterids</taxon>
        <taxon>lamiids</taxon>
        <taxon>Lamiales</taxon>
        <taxon>Pedaliaceae</taxon>
        <taxon>Sesamum</taxon>
    </lineage>
</organism>
<feature type="region of interest" description="Disordered" evidence="1">
    <location>
        <begin position="1"/>
        <end position="73"/>
    </location>
</feature>
<gene>
    <name evidence="2" type="ORF">Slati_4420500</name>
</gene>
<dbReference type="EMBL" id="JACGWN010000016">
    <property type="protein sequence ID" value="KAL0394543.1"/>
    <property type="molecule type" value="Genomic_DNA"/>
</dbReference>
<proteinExistence type="predicted"/>
<reference evidence="2" key="1">
    <citation type="submission" date="2020-06" db="EMBL/GenBank/DDBJ databases">
        <authorList>
            <person name="Li T."/>
            <person name="Hu X."/>
            <person name="Zhang T."/>
            <person name="Song X."/>
            <person name="Zhang H."/>
            <person name="Dai N."/>
            <person name="Sheng W."/>
            <person name="Hou X."/>
            <person name="Wei L."/>
        </authorList>
    </citation>
    <scope>NUCLEOTIDE SEQUENCE</scope>
    <source>
        <strain evidence="2">KEN1</strain>
        <tissue evidence="2">Leaf</tissue>
    </source>
</reference>
<feature type="compositionally biased region" description="Low complexity" evidence="1">
    <location>
        <begin position="39"/>
        <end position="50"/>
    </location>
</feature>
<evidence type="ECO:0000256" key="1">
    <source>
        <dbReference type="SAM" id="MobiDB-lite"/>
    </source>
</evidence>
<name>A0AAW2SQ33_9LAMI</name>